<dbReference type="OrthoDB" id="9789891at2"/>
<dbReference type="Proteomes" id="UP000260828">
    <property type="component" value="Unassembled WGS sequence"/>
</dbReference>
<dbReference type="CDD" id="cd01392">
    <property type="entry name" value="HTH_LacI"/>
    <property type="match status" value="1"/>
</dbReference>
<dbReference type="InterPro" id="IPR000843">
    <property type="entry name" value="HTH_LacI"/>
</dbReference>
<dbReference type="Proteomes" id="UP000095765">
    <property type="component" value="Unassembled WGS sequence"/>
</dbReference>
<organism evidence="5 8">
    <name type="scientific">Anaerotruncus colihominis</name>
    <dbReference type="NCBI Taxonomy" id="169435"/>
    <lineage>
        <taxon>Bacteria</taxon>
        <taxon>Bacillati</taxon>
        <taxon>Bacillota</taxon>
        <taxon>Clostridia</taxon>
        <taxon>Eubacteriales</taxon>
        <taxon>Oscillospiraceae</taxon>
        <taxon>Anaerotruncus</taxon>
    </lineage>
</organism>
<sequence>MQEKVRLKDLAEKLNISITTVSKALNGHPDISEKRRKEIIEYAASVNYVPNQVAKNFRQQRTNTVGIILSDNAYPYNSRMLHGMEETLAASGYYPIFVDSHQDARRELELIRSLHALNVAGVLLTPSHNGRESCDLLTNFQIPYVLARGYIDPDQDAYVVVDDRMVSYMSVKYLSSYDGNKIFFINSMERLPSAQNRLLGYRQALADYGIKEEDDWVIQNCIGQQGGYEVMKQLLRRHKPPFSVICYSDYVATGMICALQERKIQIPSEVAIMGADNIAILSYVKPRLTTIDLPKKRLGQRAAEMLVEMIEHPSNDAPIDFSKMRCVFQPRLIIRETS</sequence>
<evidence type="ECO:0000256" key="2">
    <source>
        <dbReference type="ARBA" id="ARBA00023125"/>
    </source>
</evidence>
<evidence type="ECO:0000313" key="6">
    <source>
        <dbReference type="EMBL" id="OUP68113.1"/>
    </source>
</evidence>
<dbReference type="PANTHER" id="PTHR30146:SF109">
    <property type="entry name" value="HTH-TYPE TRANSCRIPTIONAL REGULATOR GALS"/>
    <property type="match status" value="1"/>
</dbReference>
<dbReference type="Pfam" id="PF00356">
    <property type="entry name" value="LacI"/>
    <property type="match status" value="1"/>
</dbReference>
<reference evidence="5 8" key="1">
    <citation type="submission" date="2015-09" db="EMBL/GenBank/DDBJ databases">
        <authorList>
            <consortium name="Pathogen Informatics"/>
        </authorList>
    </citation>
    <scope>NUCLEOTIDE SEQUENCE [LARGE SCALE GENOMIC DNA]</scope>
    <source>
        <strain evidence="5 8">2789STDY5834939</strain>
    </source>
</reference>
<dbReference type="InterPro" id="IPR010982">
    <property type="entry name" value="Lambda_DNA-bd_dom_sf"/>
</dbReference>
<dbReference type="SUPFAM" id="SSF47413">
    <property type="entry name" value="lambda repressor-like DNA-binding domains"/>
    <property type="match status" value="1"/>
</dbReference>
<evidence type="ECO:0000313" key="10">
    <source>
        <dbReference type="Proteomes" id="UP000260828"/>
    </source>
</evidence>
<dbReference type="EMBL" id="NFKP01000022">
    <property type="protein sequence ID" value="OUP68113.1"/>
    <property type="molecule type" value="Genomic_DNA"/>
</dbReference>
<keyword evidence="3" id="KW-0804">Transcription</keyword>
<dbReference type="EMBL" id="QVME01000001">
    <property type="protein sequence ID" value="RGE70357.1"/>
    <property type="molecule type" value="Genomic_DNA"/>
</dbReference>
<reference evidence="7 10" key="4">
    <citation type="submission" date="2018-08" db="EMBL/GenBank/DDBJ databases">
        <title>A genome reference for cultivated species of the human gut microbiota.</title>
        <authorList>
            <person name="Zou Y."/>
            <person name="Xue W."/>
            <person name="Luo G."/>
        </authorList>
    </citation>
    <scope>NUCLEOTIDE SEQUENCE [LARGE SCALE GENOMIC DNA]</scope>
    <source>
        <strain evidence="7 10">TF05-12AC</strain>
    </source>
</reference>
<dbReference type="CDD" id="cd06267">
    <property type="entry name" value="PBP1_LacI_sugar_binding-like"/>
    <property type="match status" value="1"/>
</dbReference>
<name>A0A174M3B3_9FIRM</name>
<dbReference type="GO" id="GO:0003700">
    <property type="term" value="F:DNA-binding transcription factor activity"/>
    <property type="evidence" value="ECO:0007669"/>
    <property type="project" value="TreeGrafter"/>
</dbReference>
<gene>
    <name evidence="5" type="primary">ccpA_2</name>
    <name evidence="6" type="ORF">B5F11_15250</name>
    <name evidence="7" type="ORF">DXC40_04725</name>
    <name evidence="5" type="ORF">ERS852551_00301</name>
</gene>
<dbReference type="Gene3D" id="1.10.260.40">
    <property type="entry name" value="lambda repressor-like DNA-binding domains"/>
    <property type="match status" value="1"/>
</dbReference>
<dbReference type="PANTHER" id="PTHR30146">
    <property type="entry name" value="LACI-RELATED TRANSCRIPTIONAL REPRESSOR"/>
    <property type="match status" value="1"/>
</dbReference>
<dbReference type="PROSITE" id="PS50932">
    <property type="entry name" value="HTH_LACI_2"/>
    <property type="match status" value="1"/>
</dbReference>
<feature type="domain" description="HTH lacI-type" evidence="4">
    <location>
        <begin position="5"/>
        <end position="59"/>
    </location>
</feature>
<dbReference type="GO" id="GO:0000976">
    <property type="term" value="F:transcription cis-regulatory region binding"/>
    <property type="evidence" value="ECO:0007669"/>
    <property type="project" value="TreeGrafter"/>
</dbReference>
<evidence type="ECO:0000313" key="7">
    <source>
        <dbReference type="EMBL" id="RGE70357.1"/>
    </source>
</evidence>
<evidence type="ECO:0000259" key="4">
    <source>
        <dbReference type="PROSITE" id="PS50932"/>
    </source>
</evidence>
<evidence type="ECO:0000256" key="3">
    <source>
        <dbReference type="ARBA" id="ARBA00023163"/>
    </source>
</evidence>
<dbReference type="AlphaFoldDB" id="A0A174M3B3"/>
<reference evidence="9" key="2">
    <citation type="submission" date="2017-04" db="EMBL/GenBank/DDBJ databases">
        <title>Function of individual gut microbiota members based on whole genome sequencing of pure cultures obtained from chicken caecum.</title>
        <authorList>
            <person name="Medvecky M."/>
            <person name="Cejkova D."/>
            <person name="Polansky O."/>
            <person name="Karasova D."/>
            <person name="Kubasova T."/>
            <person name="Cizek A."/>
            <person name="Rychlik I."/>
        </authorList>
    </citation>
    <scope>NUCLEOTIDE SEQUENCE [LARGE SCALE GENOMIC DNA]</scope>
    <source>
        <strain evidence="9">An175</strain>
    </source>
</reference>
<evidence type="ECO:0000313" key="8">
    <source>
        <dbReference type="Proteomes" id="UP000095765"/>
    </source>
</evidence>
<dbReference type="SMART" id="SM00354">
    <property type="entry name" value="HTH_LACI"/>
    <property type="match status" value="1"/>
</dbReference>
<proteinExistence type="predicted"/>
<keyword evidence="2" id="KW-0238">DNA-binding</keyword>
<accession>A0A174M3B3</accession>
<dbReference type="RefSeq" id="WP_055243855.1">
    <property type="nucleotide sequence ID" value="NZ_CABIWA010000001.1"/>
</dbReference>
<dbReference type="Pfam" id="PF13377">
    <property type="entry name" value="Peripla_BP_3"/>
    <property type="match status" value="1"/>
</dbReference>
<dbReference type="InterPro" id="IPR046335">
    <property type="entry name" value="LacI/GalR-like_sensor"/>
</dbReference>
<protein>
    <submittedName>
        <fullName evidence="5">Catabolite control protein</fullName>
    </submittedName>
    <submittedName>
        <fullName evidence="6">LacI family transcriptional regulator</fullName>
    </submittedName>
</protein>
<keyword evidence="1" id="KW-0805">Transcription regulation</keyword>
<evidence type="ECO:0000313" key="5">
    <source>
        <dbReference type="EMBL" id="CUP28500.1"/>
    </source>
</evidence>
<dbReference type="Proteomes" id="UP000196386">
    <property type="component" value="Unassembled WGS sequence"/>
</dbReference>
<dbReference type="EMBL" id="CZBE01000002">
    <property type="protein sequence ID" value="CUP28500.1"/>
    <property type="molecule type" value="Genomic_DNA"/>
</dbReference>
<dbReference type="InterPro" id="IPR028082">
    <property type="entry name" value="Peripla_BP_I"/>
</dbReference>
<evidence type="ECO:0000313" key="9">
    <source>
        <dbReference type="Proteomes" id="UP000196386"/>
    </source>
</evidence>
<dbReference type="Gene3D" id="3.40.50.2300">
    <property type="match status" value="2"/>
</dbReference>
<dbReference type="SUPFAM" id="SSF53822">
    <property type="entry name" value="Periplasmic binding protein-like I"/>
    <property type="match status" value="1"/>
</dbReference>
<evidence type="ECO:0000256" key="1">
    <source>
        <dbReference type="ARBA" id="ARBA00023015"/>
    </source>
</evidence>
<reference evidence="6" key="3">
    <citation type="journal article" date="2018" name="BMC Genomics">
        <title>Whole genome sequencing and function prediction of 133 gut anaerobes isolated from chicken caecum in pure cultures.</title>
        <authorList>
            <person name="Medvecky M."/>
            <person name="Cejkova D."/>
            <person name="Polansky O."/>
            <person name="Karasova D."/>
            <person name="Kubasova T."/>
            <person name="Cizek A."/>
            <person name="Rychlik I."/>
        </authorList>
    </citation>
    <scope>NUCLEOTIDE SEQUENCE</scope>
    <source>
        <strain evidence="6">An175</strain>
    </source>
</reference>